<dbReference type="RefSeq" id="WP_124960038.1">
    <property type="nucleotide sequence ID" value="NZ_RQXU01000011.1"/>
</dbReference>
<keyword evidence="3" id="KW-1185">Reference proteome</keyword>
<evidence type="ECO:0000313" key="2">
    <source>
        <dbReference type="EMBL" id="RSZ32866.1"/>
    </source>
</evidence>
<reference evidence="2 3" key="2">
    <citation type="submission" date="2018-12" db="EMBL/GenBank/DDBJ databases">
        <title>The genome sequences of strain 502.</title>
        <authorList>
            <person name="Gao J."/>
            <person name="Sun J."/>
        </authorList>
    </citation>
    <scope>NUCLEOTIDE SEQUENCE [LARGE SCALE GENOMIC DNA]</scope>
    <source>
        <strain evidence="2 3">502</strain>
    </source>
</reference>
<accession>A0A3P3EKS3</accession>
<name>A0A3P3EKS3_9BURK</name>
<comment type="caution">
    <text evidence="1">The sequence shown here is derived from an EMBL/GenBank/DDBJ whole genome shotgun (WGS) entry which is preliminary data.</text>
</comment>
<protein>
    <submittedName>
        <fullName evidence="1">Uncharacterized protein</fullName>
    </submittedName>
</protein>
<organism evidence="1 4">
    <name type="scientific">Variovorax beijingensis</name>
    <dbReference type="NCBI Taxonomy" id="2496117"/>
    <lineage>
        <taxon>Bacteria</taxon>
        <taxon>Pseudomonadati</taxon>
        <taxon>Pseudomonadota</taxon>
        <taxon>Betaproteobacteria</taxon>
        <taxon>Burkholderiales</taxon>
        <taxon>Comamonadaceae</taxon>
        <taxon>Variovorax</taxon>
    </lineage>
</organism>
<evidence type="ECO:0000313" key="4">
    <source>
        <dbReference type="Proteomes" id="UP000271590"/>
    </source>
</evidence>
<dbReference type="EMBL" id="RXFQ01000012">
    <property type="protein sequence ID" value="RSZ32866.1"/>
    <property type="molecule type" value="Genomic_DNA"/>
</dbReference>
<dbReference type="Proteomes" id="UP000271590">
    <property type="component" value="Unassembled WGS sequence"/>
</dbReference>
<dbReference type="Proteomes" id="UP000271137">
    <property type="component" value="Unassembled WGS sequence"/>
</dbReference>
<dbReference type="EMBL" id="RQXU01000011">
    <property type="protein sequence ID" value="RRH86821.1"/>
    <property type="molecule type" value="Genomic_DNA"/>
</dbReference>
<reference evidence="1 4" key="1">
    <citation type="submission" date="2018-11" db="EMBL/GenBank/DDBJ databases">
        <title>The genome of Variovorax sp T529.</title>
        <authorList>
            <person name="Gao J."/>
        </authorList>
    </citation>
    <scope>NUCLEOTIDE SEQUENCE [LARGE SCALE GENOMIC DNA]</scope>
    <source>
        <strain evidence="1 4">T529</strain>
    </source>
</reference>
<sequence>MAFPSSVQGLRRLRRNSRTLLASPQRPGWIGTSAPRLNDYAVRNPVASLSAATLTVGGWVVLRKDAVVLWTPGSPTR</sequence>
<evidence type="ECO:0000313" key="1">
    <source>
        <dbReference type="EMBL" id="RRH86821.1"/>
    </source>
</evidence>
<proteinExistence type="predicted"/>
<evidence type="ECO:0000313" key="3">
    <source>
        <dbReference type="Proteomes" id="UP000271137"/>
    </source>
</evidence>
<dbReference type="AlphaFoldDB" id="A0A3P3EKS3"/>
<gene>
    <name evidence="1" type="ORF">EH244_19660</name>
    <name evidence="2" type="ORF">EJO66_20685</name>
</gene>